<feature type="transmembrane region" description="Helical" evidence="6">
    <location>
        <begin position="262"/>
        <end position="284"/>
    </location>
</feature>
<dbReference type="Pfam" id="PF13567">
    <property type="entry name" value="DUF4131"/>
    <property type="match status" value="1"/>
</dbReference>
<evidence type="ECO:0000259" key="8">
    <source>
        <dbReference type="Pfam" id="PF13567"/>
    </source>
</evidence>
<keyword evidence="4 6" id="KW-1133">Transmembrane helix</keyword>
<evidence type="ECO:0000313" key="10">
    <source>
        <dbReference type="Proteomes" id="UP000287247"/>
    </source>
</evidence>
<gene>
    <name evidence="9" type="ORF">AsFPU1_3258</name>
</gene>
<feature type="transmembrane region" description="Helical" evidence="6">
    <location>
        <begin position="384"/>
        <end position="402"/>
    </location>
</feature>
<feature type="transmembrane region" description="Helical" evidence="6">
    <location>
        <begin position="437"/>
        <end position="457"/>
    </location>
</feature>
<feature type="transmembrane region" description="Helical" evidence="6">
    <location>
        <begin position="7"/>
        <end position="26"/>
    </location>
</feature>
<evidence type="ECO:0000256" key="3">
    <source>
        <dbReference type="ARBA" id="ARBA00022692"/>
    </source>
</evidence>
<evidence type="ECO:0000256" key="2">
    <source>
        <dbReference type="ARBA" id="ARBA00022475"/>
    </source>
</evidence>
<evidence type="ECO:0000256" key="6">
    <source>
        <dbReference type="SAM" id="Phobius"/>
    </source>
</evidence>
<proteinExistence type="predicted"/>
<feature type="transmembrane region" description="Helical" evidence="6">
    <location>
        <begin position="32"/>
        <end position="53"/>
    </location>
</feature>
<evidence type="ECO:0000259" key="7">
    <source>
        <dbReference type="Pfam" id="PF03772"/>
    </source>
</evidence>
<evidence type="ECO:0000256" key="5">
    <source>
        <dbReference type="ARBA" id="ARBA00023136"/>
    </source>
</evidence>
<dbReference type="EMBL" id="BDQK01000014">
    <property type="protein sequence ID" value="GBF81837.1"/>
    <property type="molecule type" value="Genomic_DNA"/>
</dbReference>
<evidence type="ECO:0000256" key="4">
    <source>
        <dbReference type="ARBA" id="ARBA00022989"/>
    </source>
</evidence>
<name>A0A401IKR9_APHSA</name>
<dbReference type="InterPro" id="IPR052159">
    <property type="entry name" value="Competence_DNA_uptake"/>
</dbReference>
<keyword evidence="2" id="KW-1003">Cell membrane</keyword>
<dbReference type="PANTHER" id="PTHR30619">
    <property type="entry name" value="DNA INTERNALIZATION/COMPETENCE PROTEIN COMEC/REC2"/>
    <property type="match status" value="1"/>
</dbReference>
<feature type="transmembrane region" description="Helical" evidence="6">
    <location>
        <begin position="65"/>
        <end position="82"/>
    </location>
</feature>
<feature type="transmembrane region" description="Helical" evidence="6">
    <location>
        <begin position="408"/>
        <end position="430"/>
    </location>
</feature>
<organism evidence="9 10">
    <name type="scientific">Aphanothece sacrum FPU1</name>
    <dbReference type="NCBI Taxonomy" id="1920663"/>
    <lineage>
        <taxon>Bacteria</taxon>
        <taxon>Bacillati</taxon>
        <taxon>Cyanobacteriota</taxon>
        <taxon>Cyanophyceae</taxon>
        <taxon>Oscillatoriophycideae</taxon>
        <taxon>Chroococcales</taxon>
        <taxon>Aphanothecaceae</taxon>
        <taxon>Aphanothece</taxon>
    </lineage>
</organism>
<feature type="transmembrane region" description="Helical" evidence="6">
    <location>
        <begin position="291"/>
        <end position="307"/>
    </location>
</feature>
<dbReference type="InterPro" id="IPR004477">
    <property type="entry name" value="ComEC_N"/>
</dbReference>
<dbReference type="OrthoDB" id="9761531at2"/>
<protein>
    <submittedName>
        <fullName evidence="9">Competence protein</fullName>
    </submittedName>
</protein>
<accession>A0A401IKR9</accession>
<comment type="caution">
    <text evidence="9">The sequence shown here is derived from an EMBL/GenBank/DDBJ whole genome shotgun (WGS) entry which is preliminary data.</text>
</comment>
<dbReference type="AlphaFoldDB" id="A0A401IKR9"/>
<feature type="domain" description="ComEC/Rec2-related protein" evidence="7">
    <location>
        <begin position="243"/>
        <end position="500"/>
    </location>
</feature>
<feature type="transmembrane region" description="Helical" evidence="6">
    <location>
        <begin position="360"/>
        <end position="377"/>
    </location>
</feature>
<reference evidence="10" key="1">
    <citation type="submission" date="2017-05" db="EMBL/GenBank/DDBJ databases">
        <title>Physiological properties and genetic analysis related to exopolysaccharide production of fresh-water unicellular cyanobacterium Aphanothece sacrum, Suizenji Nori, that has been cultured as a food source in Japan.</title>
        <authorList>
            <person name="Kanesaki Y."/>
            <person name="Yoshikawa S."/>
            <person name="Ohki K."/>
        </authorList>
    </citation>
    <scope>NUCLEOTIDE SEQUENCE [LARGE SCALE GENOMIC DNA]</scope>
    <source>
        <strain evidence="10">FPU1</strain>
    </source>
</reference>
<feature type="transmembrane region" description="Helical" evidence="6">
    <location>
        <begin position="477"/>
        <end position="500"/>
    </location>
</feature>
<keyword evidence="5 6" id="KW-0472">Membrane</keyword>
<dbReference type="RefSeq" id="WP_124975638.1">
    <property type="nucleotide sequence ID" value="NZ_BDQK01000014.1"/>
</dbReference>
<dbReference type="InterPro" id="IPR025405">
    <property type="entry name" value="DUF4131"/>
</dbReference>
<sequence>MNRERWTIVSLAYGIGLLSTGIFGFPNPNPSWQQWAMVIVGLSLFTFFTFLFLKRRWRRCPQGKFWLIICIFAILGSVYFQFRIPQPNYDDISLFFKDKYPPQLVNISGKVLSEPRLTSNQRKRFWLQAKSVQINQDILNKKDVTGKIYVTIPIDQDNDLEPGQRITINGVLYKPRSPQNPGAFDFSNYLAKEGAFVGLKGNEIKFKGQLPIFGWTKVRNRITNTFIKGLGEEKGSLLSSIVLGRQAVDLSPDIRDSFMRAGLSHVLAASGFQVALLLGLILWLTKIFSPNKQLIFGSIILLLYTGITGLEPSIFRATLMGVFVLIGMKFEQKTDTLRSLLLAGFLLLLYNPLWIWSLSFQLSFIATFSLIVLSPAIEKKLDWLPINIASIIAVPVAVTIGTSPLIMYFFYTLSFYTIICNIITTPLIMLISLGGMINAIVALISPLLGSYLAQIFYYPLDLLLNIVHFFANLSLSILVVGKISLIVLIIIYVLLGLVWLNQYWRSRWPLVGLLIISLITFPLIFQNLTLVKVTILTAKPDPIVVIQNRGKIAIINLGDQQTIKYTLVPFLSQQGINNIPLAIAFNEENIKDWLNINAIPTVDKFLSPSGTPKKNTQSMLIGENIRIGSTQIKLLANEPLILWWQIENQSWLWINSQDTNGKIPQKYLDNSPKILLGSQKSIPMSWLRQIQVKAVILNTPFIPNKLKRQLQRNKIKMYPIQQEGAIEWTPKKGFQTRLVNQELTL</sequence>
<evidence type="ECO:0000313" key="9">
    <source>
        <dbReference type="EMBL" id="GBF81837.1"/>
    </source>
</evidence>
<dbReference type="Proteomes" id="UP000287247">
    <property type="component" value="Unassembled WGS sequence"/>
</dbReference>
<feature type="domain" description="DUF4131" evidence="8">
    <location>
        <begin position="32"/>
        <end position="205"/>
    </location>
</feature>
<keyword evidence="3 6" id="KW-0812">Transmembrane</keyword>
<dbReference type="PANTHER" id="PTHR30619:SF1">
    <property type="entry name" value="RECOMBINATION PROTEIN 2"/>
    <property type="match status" value="1"/>
</dbReference>
<dbReference type="NCBIfam" id="TIGR00360">
    <property type="entry name" value="ComEC_N-term"/>
    <property type="match status" value="1"/>
</dbReference>
<keyword evidence="10" id="KW-1185">Reference proteome</keyword>
<dbReference type="Pfam" id="PF03772">
    <property type="entry name" value="Competence"/>
    <property type="match status" value="1"/>
</dbReference>
<dbReference type="GO" id="GO:0005886">
    <property type="term" value="C:plasma membrane"/>
    <property type="evidence" value="ECO:0007669"/>
    <property type="project" value="UniProtKB-SubCell"/>
</dbReference>
<feature type="transmembrane region" description="Helical" evidence="6">
    <location>
        <begin position="507"/>
        <end position="525"/>
    </location>
</feature>
<evidence type="ECO:0000256" key="1">
    <source>
        <dbReference type="ARBA" id="ARBA00004651"/>
    </source>
</evidence>
<comment type="subcellular location">
    <subcellularLocation>
        <location evidence="1">Cell membrane</location>
        <topology evidence="1">Multi-pass membrane protein</topology>
    </subcellularLocation>
</comment>